<dbReference type="PANTHER" id="PTHR43963">
    <property type="entry name" value="CARBONYL REDUCTASE 1-RELATED"/>
    <property type="match status" value="1"/>
</dbReference>
<organism evidence="5 6">
    <name type="scientific">Amycolatopsis jiangsuensis</name>
    <dbReference type="NCBI Taxonomy" id="1181879"/>
    <lineage>
        <taxon>Bacteria</taxon>
        <taxon>Bacillati</taxon>
        <taxon>Actinomycetota</taxon>
        <taxon>Actinomycetes</taxon>
        <taxon>Pseudonocardiales</taxon>
        <taxon>Pseudonocardiaceae</taxon>
        <taxon>Amycolatopsis</taxon>
    </lineage>
</organism>
<evidence type="ECO:0000256" key="2">
    <source>
        <dbReference type="ARBA" id="ARBA00022857"/>
    </source>
</evidence>
<sequence>MALISGANRGLGREAARRLAGEGVFVYLGARDLAAGERAAREISGEGGSVEAVQLDVSDSDSIIRAVKWIDAAGRGLDVLVNNAGRTMEIPAAEITSKIMEPVFATNLFGSVDLIHACLPLLAQSAAPRIVNVASTTASLTMTASGHDFGGDGSLRLAYSSSKAALNMATIHFAAAFEADPALAHVKINSVTPGYVNTDMTGGRAAARWKRASR</sequence>
<evidence type="ECO:0000256" key="4">
    <source>
        <dbReference type="RuleBase" id="RU000363"/>
    </source>
</evidence>
<dbReference type="PRINTS" id="PR00081">
    <property type="entry name" value="GDHRDH"/>
</dbReference>
<evidence type="ECO:0000313" key="5">
    <source>
        <dbReference type="EMBL" id="MBB4689578.1"/>
    </source>
</evidence>
<comment type="similarity">
    <text evidence="1 4">Belongs to the short-chain dehydrogenases/reductases (SDR) family.</text>
</comment>
<evidence type="ECO:0000313" key="6">
    <source>
        <dbReference type="Proteomes" id="UP000581769"/>
    </source>
</evidence>
<accession>A0A840J866</accession>
<gene>
    <name evidence="5" type="ORF">BJY18_007063</name>
</gene>
<dbReference type="AlphaFoldDB" id="A0A840J866"/>
<dbReference type="Pfam" id="PF00106">
    <property type="entry name" value="adh_short"/>
    <property type="match status" value="1"/>
</dbReference>
<dbReference type="InterPro" id="IPR036291">
    <property type="entry name" value="NAD(P)-bd_dom_sf"/>
</dbReference>
<dbReference type="Proteomes" id="UP000581769">
    <property type="component" value="Unassembled WGS sequence"/>
</dbReference>
<evidence type="ECO:0000256" key="3">
    <source>
        <dbReference type="ARBA" id="ARBA00023002"/>
    </source>
</evidence>
<name>A0A840J866_9PSEU</name>
<reference evidence="5 6" key="1">
    <citation type="submission" date="2020-08" db="EMBL/GenBank/DDBJ databases">
        <title>Sequencing the genomes of 1000 actinobacteria strains.</title>
        <authorList>
            <person name="Klenk H.-P."/>
        </authorList>
    </citation>
    <scope>NUCLEOTIDE SEQUENCE [LARGE SCALE GENOMIC DNA]</scope>
    <source>
        <strain evidence="5 6">DSM 45859</strain>
    </source>
</reference>
<dbReference type="RefSeq" id="WP_312874068.1">
    <property type="nucleotide sequence ID" value="NZ_JACHMG010000001.1"/>
</dbReference>
<keyword evidence="6" id="KW-1185">Reference proteome</keyword>
<protein>
    <submittedName>
        <fullName evidence="5">NAD(P)-dependent dehydrogenase (Short-subunit alcohol dehydrogenase family)</fullName>
    </submittedName>
</protein>
<dbReference type="Gene3D" id="3.40.50.720">
    <property type="entry name" value="NAD(P)-binding Rossmann-like Domain"/>
    <property type="match status" value="1"/>
</dbReference>
<evidence type="ECO:0000256" key="1">
    <source>
        <dbReference type="ARBA" id="ARBA00006484"/>
    </source>
</evidence>
<comment type="caution">
    <text evidence="5">The sequence shown here is derived from an EMBL/GenBank/DDBJ whole genome shotgun (WGS) entry which is preliminary data.</text>
</comment>
<proteinExistence type="inferred from homology"/>
<dbReference type="EMBL" id="JACHMG010000001">
    <property type="protein sequence ID" value="MBB4689578.1"/>
    <property type="molecule type" value="Genomic_DNA"/>
</dbReference>
<dbReference type="PANTHER" id="PTHR43963:SF6">
    <property type="entry name" value="CHAIN DEHYDROGENASE FAMILY PROTEIN, PUTATIVE (AFU_ORTHOLOGUE AFUA_3G15350)-RELATED"/>
    <property type="match status" value="1"/>
</dbReference>
<dbReference type="InterPro" id="IPR002347">
    <property type="entry name" value="SDR_fam"/>
</dbReference>
<dbReference type="PRINTS" id="PR00080">
    <property type="entry name" value="SDRFAMILY"/>
</dbReference>
<keyword evidence="2" id="KW-0521">NADP</keyword>
<dbReference type="GO" id="GO:0016491">
    <property type="term" value="F:oxidoreductase activity"/>
    <property type="evidence" value="ECO:0007669"/>
    <property type="project" value="UniProtKB-KW"/>
</dbReference>
<keyword evidence="3" id="KW-0560">Oxidoreductase</keyword>
<dbReference type="SUPFAM" id="SSF51735">
    <property type="entry name" value="NAD(P)-binding Rossmann-fold domains"/>
    <property type="match status" value="1"/>
</dbReference>